<keyword evidence="9" id="KW-1185">Reference proteome</keyword>
<comment type="similarity">
    <text evidence="1">Belongs to the YoeB family.</text>
</comment>
<dbReference type="InterPro" id="IPR035093">
    <property type="entry name" value="RelE/ParE_toxin_dom_sf"/>
</dbReference>
<keyword evidence="3" id="KW-0540">Nuclease</keyword>
<reference evidence="8 9" key="1">
    <citation type="journal article" date="2021" name="ISME Commun">
        <title>Automated analysis of genomic sequences facilitates high-throughput and comprehensive description of bacteria.</title>
        <authorList>
            <person name="Hitch T.C.A."/>
        </authorList>
    </citation>
    <scope>NUCLEOTIDE SEQUENCE [LARGE SCALE GENOMIC DNA]</scope>
    <source>
        <strain evidence="8 9">Sanger_19</strain>
    </source>
</reference>
<evidence type="ECO:0000256" key="1">
    <source>
        <dbReference type="ARBA" id="ARBA00008172"/>
    </source>
</evidence>
<evidence type="ECO:0000256" key="2">
    <source>
        <dbReference type="ARBA" id="ARBA00022649"/>
    </source>
</evidence>
<evidence type="ECO:0000256" key="6">
    <source>
        <dbReference type="ARBA" id="ARBA00030388"/>
    </source>
</evidence>
<sequence>MYRIVYTKQAVKDIKNLKSVRLDQKAKKLIEVVKKNPFQNPPPYEALVGNLEGVYSRRINIQHRLVYQVYTEPVQVDGIAYEGTVKIIRMWAHYAGIR</sequence>
<keyword evidence="2" id="KW-1277">Toxin-antitoxin system</keyword>
<protein>
    <recommendedName>
        <fullName evidence="7">Endoribonuclease YoeB</fullName>
    </recommendedName>
    <alternativeName>
        <fullName evidence="6">Putative mRNA interferase YoeB</fullName>
    </alternativeName>
</protein>
<organism evidence="8 9">
    <name type="scientific">Roseburia amylophila</name>
    <dbReference type="NCBI Taxonomy" id="2981794"/>
    <lineage>
        <taxon>Bacteria</taxon>
        <taxon>Bacillati</taxon>
        <taxon>Bacillota</taxon>
        <taxon>Clostridia</taxon>
        <taxon>Lachnospirales</taxon>
        <taxon>Lachnospiraceae</taxon>
        <taxon>Roseburia</taxon>
    </lineage>
</organism>
<keyword evidence="4" id="KW-0255">Endonuclease</keyword>
<dbReference type="Gene3D" id="3.30.2310.20">
    <property type="entry name" value="RelE-like"/>
    <property type="match status" value="1"/>
</dbReference>
<comment type="caution">
    <text evidence="8">The sequence shown here is derived from an EMBL/GenBank/DDBJ whole genome shotgun (WGS) entry which is preliminary data.</text>
</comment>
<keyword evidence="5" id="KW-0378">Hydrolase</keyword>
<dbReference type="InterPro" id="IPR009614">
    <property type="entry name" value="YoeB_toxin"/>
</dbReference>
<dbReference type="PANTHER" id="PTHR38039">
    <property type="entry name" value="TOXIN YOEB"/>
    <property type="match status" value="1"/>
</dbReference>
<name>A0ABT2SC47_9FIRM</name>
<evidence type="ECO:0000256" key="3">
    <source>
        <dbReference type="ARBA" id="ARBA00022722"/>
    </source>
</evidence>
<dbReference type="SUPFAM" id="SSF143011">
    <property type="entry name" value="RelE-like"/>
    <property type="match status" value="1"/>
</dbReference>
<dbReference type="InterPro" id="IPR007712">
    <property type="entry name" value="RelE/ParE_toxin"/>
</dbReference>
<evidence type="ECO:0000256" key="4">
    <source>
        <dbReference type="ARBA" id="ARBA00022759"/>
    </source>
</evidence>
<dbReference type="NCBIfam" id="TIGR02116">
    <property type="entry name" value="toxin_Txe_YoeB"/>
    <property type="match status" value="1"/>
</dbReference>
<accession>A0ABT2SC47</accession>
<evidence type="ECO:0000256" key="7">
    <source>
        <dbReference type="ARBA" id="ARBA00050056"/>
    </source>
</evidence>
<gene>
    <name evidence="8" type="ORF">OCV43_04945</name>
</gene>
<dbReference type="Pfam" id="PF06769">
    <property type="entry name" value="YoeB_toxin"/>
    <property type="match status" value="1"/>
</dbReference>
<proteinExistence type="inferred from homology"/>
<dbReference type="PANTHER" id="PTHR38039:SF1">
    <property type="entry name" value="TOXIN YOEB"/>
    <property type="match status" value="1"/>
</dbReference>
<dbReference type="NCBIfam" id="TIGR02385">
    <property type="entry name" value="RelE_StbE"/>
    <property type="match status" value="1"/>
</dbReference>
<evidence type="ECO:0000313" key="8">
    <source>
        <dbReference type="EMBL" id="MCU6716624.1"/>
    </source>
</evidence>
<evidence type="ECO:0000313" key="9">
    <source>
        <dbReference type="Proteomes" id="UP001209666"/>
    </source>
</evidence>
<dbReference type="RefSeq" id="WP_262623554.1">
    <property type="nucleotide sequence ID" value="NZ_JAOQKI010000006.1"/>
</dbReference>
<dbReference type="EMBL" id="JAOQKI010000006">
    <property type="protein sequence ID" value="MCU6716624.1"/>
    <property type="molecule type" value="Genomic_DNA"/>
</dbReference>
<dbReference type="Proteomes" id="UP001209666">
    <property type="component" value="Unassembled WGS sequence"/>
</dbReference>
<evidence type="ECO:0000256" key="5">
    <source>
        <dbReference type="ARBA" id="ARBA00022801"/>
    </source>
</evidence>